<comment type="subcellular location">
    <subcellularLocation>
        <location evidence="1">Cell membrane</location>
        <topology evidence="1">Multi-pass membrane protein</topology>
    </subcellularLocation>
    <subcellularLocation>
        <location evidence="8">Membrane</location>
        <topology evidence="8">Multi-pass membrane protein</topology>
    </subcellularLocation>
</comment>
<evidence type="ECO:0000256" key="9">
    <source>
        <dbReference type="SAM" id="Phobius"/>
    </source>
</evidence>
<dbReference type="EMBL" id="QFFI01000012">
    <property type="protein sequence ID" value="PWG63277.1"/>
    <property type="molecule type" value="Genomic_DNA"/>
</dbReference>
<name>A0A2U2N2I4_9GAMM</name>
<accession>A0A2U2N2I4</accession>
<dbReference type="GO" id="GO:0017038">
    <property type="term" value="P:protein import"/>
    <property type="evidence" value="ECO:0007669"/>
    <property type="project" value="TreeGrafter"/>
</dbReference>
<protein>
    <submittedName>
        <fullName evidence="11">Flagellar motor protein MotA</fullName>
    </submittedName>
</protein>
<keyword evidence="11" id="KW-0966">Cell projection</keyword>
<comment type="similarity">
    <text evidence="8">Belongs to the exbB/tolQ family.</text>
</comment>
<dbReference type="InterPro" id="IPR050790">
    <property type="entry name" value="ExbB/TolQ_transport"/>
</dbReference>
<gene>
    <name evidence="11" type="ORF">DEM34_09395</name>
</gene>
<dbReference type="OrthoDB" id="4045at2"/>
<reference evidence="11 12" key="1">
    <citation type="submission" date="2018-05" db="EMBL/GenBank/DDBJ databases">
        <title>Spiribacter halobius sp. nov., a moderately halophilic bacterium isolated from marine solar saltern.</title>
        <authorList>
            <person name="Zheng W.-S."/>
            <person name="Lu D.-C."/>
            <person name="Du Z.-J."/>
        </authorList>
    </citation>
    <scope>NUCLEOTIDE SEQUENCE [LARGE SCALE GENOMIC DNA]</scope>
    <source>
        <strain evidence="11 12">E85</strain>
    </source>
</reference>
<proteinExistence type="inferred from homology"/>
<dbReference type="RefSeq" id="WP_109678555.1">
    <property type="nucleotide sequence ID" value="NZ_CP086615.1"/>
</dbReference>
<evidence type="ECO:0000256" key="6">
    <source>
        <dbReference type="ARBA" id="ARBA00022989"/>
    </source>
</evidence>
<keyword evidence="3" id="KW-1003">Cell membrane</keyword>
<dbReference type="Proteomes" id="UP000245474">
    <property type="component" value="Unassembled WGS sequence"/>
</dbReference>
<keyword evidence="5 8" id="KW-0653">Protein transport</keyword>
<dbReference type="AlphaFoldDB" id="A0A2U2N2I4"/>
<dbReference type="InterPro" id="IPR002898">
    <property type="entry name" value="MotA_ExbB_proton_chnl"/>
</dbReference>
<keyword evidence="11" id="KW-0282">Flagellum</keyword>
<feature type="transmembrane region" description="Helical" evidence="9">
    <location>
        <begin position="129"/>
        <end position="149"/>
    </location>
</feature>
<evidence type="ECO:0000256" key="8">
    <source>
        <dbReference type="RuleBase" id="RU004057"/>
    </source>
</evidence>
<sequence length="233" mass="24845">MPAPSLSATAALDTLLRLVGAGGTVIVLLLLASLVAVTIVLLKLWQFRSARIADHATPRDAAELYARGEPRAALELLEGSPHPAARVLERTITACRDPRVPAEHVREEAARLGADSLEKLRSHLRALEVIATLAPLLGLFGTVLGMIEAFRELELAGSQVSPALLSGGIWKALLTTAVGLAVAMPAVVFLNWFERRVERVAHEIEFTVSRVLTARAPGRTREAGDVSFTATGA</sequence>
<evidence type="ECO:0000256" key="1">
    <source>
        <dbReference type="ARBA" id="ARBA00004651"/>
    </source>
</evidence>
<keyword evidence="11" id="KW-0969">Cilium</keyword>
<dbReference type="PANTHER" id="PTHR30625:SF15">
    <property type="entry name" value="BIOPOLYMER TRANSPORT PROTEIN EXBB"/>
    <property type="match status" value="1"/>
</dbReference>
<evidence type="ECO:0000256" key="7">
    <source>
        <dbReference type="ARBA" id="ARBA00023136"/>
    </source>
</evidence>
<keyword evidence="4 9" id="KW-0812">Transmembrane</keyword>
<keyword evidence="6 9" id="KW-1133">Transmembrane helix</keyword>
<evidence type="ECO:0000256" key="5">
    <source>
        <dbReference type="ARBA" id="ARBA00022927"/>
    </source>
</evidence>
<feature type="domain" description="MotA/TolQ/ExbB proton channel" evidence="10">
    <location>
        <begin position="84"/>
        <end position="205"/>
    </location>
</feature>
<comment type="caution">
    <text evidence="11">The sequence shown here is derived from an EMBL/GenBank/DDBJ whole genome shotgun (WGS) entry which is preliminary data.</text>
</comment>
<evidence type="ECO:0000256" key="4">
    <source>
        <dbReference type="ARBA" id="ARBA00022692"/>
    </source>
</evidence>
<feature type="transmembrane region" description="Helical" evidence="9">
    <location>
        <begin position="169"/>
        <end position="193"/>
    </location>
</feature>
<dbReference type="Pfam" id="PF01618">
    <property type="entry name" value="MotA_ExbB"/>
    <property type="match status" value="1"/>
</dbReference>
<keyword evidence="7 9" id="KW-0472">Membrane</keyword>
<evidence type="ECO:0000256" key="3">
    <source>
        <dbReference type="ARBA" id="ARBA00022475"/>
    </source>
</evidence>
<keyword evidence="12" id="KW-1185">Reference proteome</keyword>
<evidence type="ECO:0000259" key="10">
    <source>
        <dbReference type="Pfam" id="PF01618"/>
    </source>
</evidence>
<dbReference type="PANTHER" id="PTHR30625">
    <property type="entry name" value="PROTEIN TOLQ"/>
    <property type="match status" value="1"/>
</dbReference>
<dbReference type="GO" id="GO:0005886">
    <property type="term" value="C:plasma membrane"/>
    <property type="evidence" value="ECO:0007669"/>
    <property type="project" value="UniProtKB-SubCell"/>
</dbReference>
<organism evidence="11 12">
    <name type="scientific">Sediminicurvatus halobius</name>
    <dbReference type="NCBI Taxonomy" id="2182432"/>
    <lineage>
        <taxon>Bacteria</taxon>
        <taxon>Pseudomonadati</taxon>
        <taxon>Pseudomonadota</taxon>
        <taxon>Gammaproteobacteria</taxon>
        <taxon>Chromatiales</taxon>
        <taxon>Ectothiorhodospiraceae</taxon>
        <taxon>Sediminicurvatus</taxon>
    </lineage>
</organism>
<evidence type="ECO:0000313" key="12">
    <source>
        <dbReference type="Proteomes" id="UP000245474"/>
    </source>
</evidence>
<keyword evidence="2 8" id="KW-0813">Transport</keyword>
<feature type="transmembrane region" description="Helical" evidence="9">
    <location>
        <begin position="20"/>
        <end position="42"/>
    </location>
</feature>
<evidence type="ECO:0000313" key="11">
    <source>
        <dbReference type="EMBL" id="PWG63277.1"/>
    </source>
</evidence>
<evidence type="ECO:0000256" key="2">
    <source>
        <dbReference type="ARBA" id="ARBA00022448"/>
    </source>
</evidence>